<evidence type="ECO:0000313" key="3">
    <source>
        <dbReference type="Proteomes" id="UP000571817"/>
    </source>
</evidence>
<evidence type="ECO:0000313" key="2">
    <source>
        <dbReference type="EMBL" id="NYJ73574.1"/>
    </source>
</evidence>
<organism evidence="2 3">
    <name type="scientific">Allobranchiibius huperziae</name>
    <dbReference type="NCBI Taxonomy" id="1874116"/>
    <lineage>
        <taxon>Bacteria</taxon>
        <taxon>Bacillati</taxon>
        <taxon>Actinomycetota</taxon>
        <taxon>Actinomycetes</taxon>
        <taxon>Micrococcales</taxon>
        <taxon>Dermacoccaceae</taxon>
        <taxon>Allobranchiibius</taxon>
    </lineage>
</organism>
<dbReference type="Gene3D" id="1.10.1220.10">
    <property type="entry name" value="Met repressor-like"/>
    <property type="match status" value="1"/>
</dbReference>
<sequence>MTARDPSSKVQFNVYLPPDLVTRVKHRAVDEGSSLSTLVSRALTDYLDGDAPDHPGTPTSTSTERES</sequence>
<feature type="compositionally biased region" description="Polar residues" evidence="1">
    <location>
        <begin position="57"/>
        <end position="67"/>
    </location>
</feature>
<dbReference type="EMBL" id="JACCFW010000001">
    <property type="protein sequence ID" value="NYJ73574.1"/>
    <property type="molecule type" value="Genomic_DNA"/>
</dbReference>
<evidence type="ECO:0000256" key="1">
    <source>
        <dbReference type="SAM" id="MobiDB-lite"/>
    </source>
</evidence>
<dbReference type="GO" id="GO:0006355">
    <property type="term" value="P:regulation of DNA-templated transcription"/>
    <property type="evidence" value="ECO:0007669"/>
    <property type="project" value="InterPro"/>
</dbReference>
<dbReference type="AlphaFoldDB" id="A0A853DET3"/>
<dbReference type="RefSeq" id="WP_179478928.1">
    <property type="nucleotide sequence ID" value="NZ_JACCFW010000001.1"/>
</dbReference>
<gene>
    <name evidence="2" type="ORF">HNR15_000537</name>
</gene>
<protein>
    <submittedName>
        <fullName evidence="2">Putative HicB family RNase H-like nuclease</fullName>
    </submittedName>
</protein>
<accession>A0A853DET3</accession>
<name>A0A853DET3_9MICO</name>
<dbReference type="InterPro" id="IPR013321">
    <property type="entry name" value="Arc_rbn_hlx_hlx"/>
</dbReference>
<dbReference type="InterPro" id="IPR010985">
    <property type="entry name" value="Ribbon_hlx_hlx"/>
</dbReference>
<comment type="caution">
    <text evidence="2">The sequence shown here is derived from an EMBL/GenBank/DDBJ whole genome shotgun (WGS) entry which is preliminary data.</text>
</comment>
<reference evidence="2 3" key="1">
    <citation type="submission" date="2020-07" db="EMBL/GenBank/DDBJ databases">
        <title>Sequencing the genomes of 1000 actinobacteria strains.</title>
        <authorList>
            <person name="Klenk H.-P."/>
        </authorList>
    </citation>
    <scope>NUCLEOTIDE SEQUENCE [LARGE SCALE GENOMIC DNA]</scope>
    <source>
        <strain evidence="2 3">DSM 29531</strain>
    </source>
</reference>
<keyword evidence="3" id="KW-1185">Reference proteome</keyword>
<dbReference type="Proteomes" id="UP000571817">
    <property type="component" value="Unassembled WGS sequence"/>
</dbReference>
<proteinExistence type="predicted"/>
<dbReference type="SUPFAM" id="SSF47598">
    <property type="entry name" value="Ribbon-helix-helix"/>
    <property type="match status" value="1"/>
</dbReference>
<feature type="region of interest" description="Disordered" evidence="1">
    <location>
        <begin position="45"/>
        <end position="67"/>
    </location>
</feature>
<dbReference type="CDD" id="cd21631">
    <property type="entry name" value="RHH_CopG_NikR-like"/>
    <property type="match status" value="1"/>
</dbReference>